<protein>
    <submittedName>
        <fullName evidence="2">TlpA family protein disulfide reductase</fullName>
    </submittedName>
</protein>
<dbReference type="EMBL" id="JBHSUA010000015">
    <property type="protein sequence ID" value="MFC6396726.1"/>
    <property type="molecule type" value="Genomic_DNA"/>
</dbReference>
<reference evidence="3" key="1">
    <citation type="journal article" date="2019" name="Int. J. Syst. Evol. Microbiol.">
        <title>The Global Catalogue of Microorganisms (GCM) 10K type strain sequencing project: providing services to taxonomists for standard genome sequencing and annotation.</title>
        <authorList>
            <consortium name="The Broad Institute Genomics Platform"/>
            <consortium name="The Broad Institute Genome Sequencing Center for Infectious Disease"/>
            <person name="Wu L."/>
            <person name="Ma J."/>
        </authorList>
    </citation>
    <scope>NUCLEOTIDE SEQUENCE [LARGE SCALE GENOMIC DNA]</scope>
    <source>
        <strain evidence="3">CGMCC 1.15277</strain>
    </source>
</reference>
<organism evidence="2 3">
    <name type="scientific">Luteococcus sanguinis</name>
    <dbReference type="NCBI Taxonomy" id="174038"/>
    <lineage>
        <taxon>Bacteria</taxon>
        <taxon>Bacillati</taxon>
        <taxon>Actinomycetota</taxon>
        <taxon>Actinomycetes</taxon>
        <taxon>Propionibacteriales</taxon>
        <taxon>Propionibacteriaceae</taxon>
        <taxon>Luteococcus</taxon>
    </lineage>
</organism>
<evidence type="ECO:0000313" key="3">
    <source>
        <dbReference type="Proteomes" id="UP001596266"/>
    </source>
</evidence>
<dbReference type="Proteomes" id="UP001596266">
    <property type="component" value="Unassembled WGS sequence"/>
</dbReference>
<feature type="domain" description="Thioredoxin" evidence="1">
    <location>
        <begin position="46"/>
        <end position="184"/>
    </location>
</feature>
<accession>A0ABW1X0S5</accession>
<dbReference type="Pfam" id="PF00578">
    <property type="entry name" value="AhpC-TSA"/>
    <property type="match status" value="1"/>
</dbReference>
<dbReference type="RefSeq" id="WP_343884278.1">
    <property type="nucleotide sequence ID" value="NZ_BAAAKI010000001.1"/>
</dbReference>
<dbReference type="InterPro" id="IPR036249">
    <property type="entry name" value="Thioredoxin-like_sf"/>
</dbReference>
<dbReference type="PANTHER" id="PTHR42852">
    <property type="entry name" value="THIOL:DISULFIDE INTERCHANGE PROTEIN DSBE"/>
    <property type="match status" value="1"/>
</dbReference>
<comment type="caution">
    <text evidence="2">The sequence shown here is derived from an EMBL/GenBank/DDBJ whole genome shotgun (WGS) entry which is preliminary data.</text>
</comment>
<dbReference type="PANTHER" id="PTHR42852:SF13">
    <property type="entry name" value="PROTEIN DIPZ"/>
    <property type="match status" value="1"/>
</dbReference>
<dbReference type="SUPFAM" id="SSF52833">
    <property type="entry name" value="Thioredoxin-like"/>
    <property type="match status" value="1"/>
</dbReference>
<sequence length="184" mass="19391">MPLAGLVLTLLALAIFGWWLATRPNQTENRGATAVELTGDTSGKAPAVGQVPPDFTATTLDGKRVRLSELKGKPVWLNFGATWCTACRAEAPDVQAVYDKAKANGTVVLGLYLDEDDATISSYAQRLGLTYPQANDPGTAISSRYRTVGIPTHFFIDSDGVLRQVIVGGVTVDSAVQALAVIGG</sequence>
<proteinExistence type="predicted"/>
<dbReference type="InterPro" id="IPR050553">
    <property type="entry name" value="Thioredoxin_ResA/DsbE_sf"/>
</dbReference>
<dbReference type="Gene3D" id="3.40.30.10">
    <property type="entry name" value="Glutaredoxin"/>
    <property type="match status" value="1"/>
</dbReference>
<dbReference type="InterPro" id="IPR000866">
    <property type="entry name" value="AhpC/TSA"/>
</dbReference>
<keyword evidence="3" id="KW-1185">Reference proteome</keyword>
<dbReference type="PROSITE" id="PS51352">
    <property type="entry name" value="THIOREDOXIN_2"/>
    <property type="match status" value="1"/>
</dbReference>
<dbReference type="InterPro" id="IPR013766">
    <property type="entry name" value="Thioredoxin_domain"/>
</dbReference>
<dbReference type="CDD" id="cd02966">
    <property type="entry name" value="TlpA_like_family"/>
    <property type="match status" value="1"/>
</dbReference>
<name>A0ABW1X0S5_9ACTN</name>
<gene>
    <name evidence="2" type="ORF">ACFP57_06960</name>
</gene>
<evidence type="ECO:0000259" key="1">
    <source>
        <dbReference type="PROSITE" id="PS51352"/>
    </source>
</evidence>
<evidence type="ECO:0000313" key="2">
    <source>
        <dbReference type="EMBL" id="MFC6396726.1"/>
    </source>
</evidence>